<reference evidence="3 4" key="1">
    <citation type="journal article" date="2011" name="Curr. Microbiol.">
        <title>Luteibacter jiangsuensis sp. nov.: a methamidophos-degrading bacterium isolated from a methamidophos-manufacturing factory.</title>
        <authorList>
            <person name="Wang L."/>
            <person name="Wang G.L."/>
            <person name="Li S.P."/>
            <person name="Jiang J.D."/>
        </authorList>
    </citation>
    <scope>NUCLEOTIDE SEQUENCE [LARGE SCALE GENOMIC DNA]</scope>
    <source>
        <strain evidence="3 4">CGMCC 1.10133</strain>
    </source>
</reference>
<dbReference type="InterPro" id="IPR006016">
    <property type="entry name" value="UspA"/>
</dbReference>
<proteinExistence type="inferred from homology"/>
<name>A0ABX0Q0U6_9GAMM</name>
<sequence length="296" mass="31687">MSLPASQTTVPHAVSSPWREIAVALVQTRSDALAIEFAGAVARQFDARLQVLQLMVMPAPMIDAWAMIPDPSFPQIYDDLRESARAAADSTRKTLAGLGVPGDVRTLEALCVEPASLAAGAARSSDLVVLARPEDGQADVAIAHTYFSALLHESGRPIVVVPPNDLQPYPPRRALVAWSDTPEAARALREALPLLEGCERVNVLLVDPVANALEAREDRGSGALGYLRRHGIAAHLDTCKSRGRSIGESILAHAQHVSAELIVAGGYGHGKVREWVIGGTTRDLFFQARVPVLFAH</sequence>
<evidence type="ECO:0000256" key="1">
    <source>
        <dbReference type="ARBA" id="ARBA00008791"/>
    </source>
</evidence>
<dbReference type="PANTHER" id="PTHR46268">
    <property type="entry name" value="STRESS RESPONSE PROTEIN NHAX"/>
    <property type="match status" value="1"/>
</dbReference>
<accession>A0ABX0Q0U6</accession>
<dbReference type="Proteomes" id="UP001429601">
    <property type="component" value="Unassembled WGS sequence"/>
</dbReference>
<keyword evidence="4" id="KW-1185">Reference proteome</keyword>
<dbReference type="Gene3D" id="3.40.50.12370">
    <property type="match status" value="1"/>
</dbReference>
<dbReference type="PANTHER" id="PTHR46268:SF15">
    <property type="entry name" value="UNIVERSAL STRESS PROTEIN HP_0031"/>
    <property type="match status" value="1"/>
</dbReference>
<organism evidence="3 4">
    <name type="scientific">Luteibacter jiangsuensis</name>
    <dbReference type="NCBI Taxonomy" id="637577"/>
    <lineage>
        <taxon>Bacteria</taxon>
        <taxon>Pseudomonadati</taxon>
        <taxon>Pseudomonadota</taxon>
        <taxon>Gammaproteobacteria</taxon>
        <taxon>Lysobacterales</taxon>
        <taxon>Rhodanobacteraceae</taxon>
        <taxon>Luteibacter</taxon>
    </lineage>
</organism>
<evidence type="ECO:0000259" key="2">
    <source>
        <dbReference type="Pfam" id="PF00582"/>
    </source>
</evidence>
<evidence type="ECO:0000313" key="4">
    <source>
        <dbReference type="Proteomes" id="UP001429601"/>
    </source>
</evidence>
<evidence type="ECO:0000313" key="3">
    <source>
        <dbReference type="EMBL" id="NID03377.1"/>
    </source>
</evidence>
<comment type="caution">
    <text evidence="3">The sequence shown here is derived from an EMBL/GenBank/DDBJ whole genome shotgun (WGS) entry which is preliminary data.</text>
</comment>
<comment type="similarity">
    <text evidence="1">Belongs to the universal stress protein A family.</text>
</comment>
<dbReference type="EMBL" id="JAAQQR010000001">
    <property type="protein sequence ID" value="NID03377.1"/>
    <property type="molecule type" value="Genomic_DNA"/>
</dbReference>
<dbReference type="CDD" id="cd00293">
    <property type="entry name" value="USP-like"/>
    <property type="match status" value="1"/>
</dbReference>
<dbReference type="SUPFAM" id="SSF52402">
    <property type="entry name" value="Adenine nucleotide alpha hydrolases-like"/>
    <property type="match status" value="2"/>
</dbReference>
<dbReference type="Pfam" id="PF00582">
    <property type="entry name" value="Usp"/>
    <property type="match status" value="1"/>
</dbReference>
<gene>
    <name evidence="3" type="ORF">HBF26_00650</name>
</gene>
<feature type="domain" description="UspA" evidence="2">
    <location>
        <begin position="172"/>
        <end position="294"/>
    </location>
</feature>
<dbReference type="RefSeq" id="WP_167122066.1">
    <property type="nucleotide sequence ID" value="NZ_JAAQQR010000001.1"/>
</dbReference>
<protein>
    <submittedName>
        <fullName evidence="3">Universal stress protein</fullName>
    </submittedName>
</protein>